<evidence type="ECO:0000256" key="1">
    <source>
        <dbReference type="ARBA" id="ARBA00004141"/>
    </source>
</evidence>
<keyword evidence="3 7" id="KW-0812">Transmembrane</keyword>
<feature type="transmembrane region" description="Helical" evidence="7">
    <location>
        <begin position="187"/>
        <end position="206"/>
    </location>
</feature>
<evidence type="ECO:0000256" key="3">
    <source>
        <dbReference type="ARBA" id="ARBA00022692"/>
    </source>
</evidence>
<feature type="domain" description="EamA" evidence="8">
    <location>
        <begin position="23"/>
        <end position="145"/>
    </location>
</feature>
<evidence type="ECO:0000256" key="7">
    <source>
        <dbReference type="SAM" id="Phobius"/>
    </source>
</evidence>
<dbReference type="AlphaFoldDB" id="A0AAU7G9K4"/>
<evidence type="ECO:0000256" key="2">
    <source>
        <dbReference type="ARBA" id="ARBA00007362"/>
    </source>
</evidence>
<feature type="transmembrane region" description="Helical" evidence="7">
    <location>
        <begin position="249"/>
        <end position="268"/>
    </location>
</feature>
<reference evidence="9" key="1">
    <citation type="submission" date="2024-05" db="EMBL/GenBank/DDBJ databases">
        <title>The Natural Products Discovery Center: Release of the First 8490 Sequenced Strains for Exploring Actinobacteria Biosynthetic Diversity.</title>
        <authorList>
            <person name="Kalkreuter E."/>
            <person name="Kautsar S.A."/>
            <person name="Yang D."/>
            <person name="Bader C.D."/>
            <person name="Teijaro C.N."/>
            <person name="Fluegel L."/>
            <person name="Davis C.M."/>
            <person name="Simpson J.R."/>
            <person name="Lauterbach L."/>
            <person name="Steele A.D."/>
            <person name="Gui C."/>
            <person name="Meng S."/>
            <person name="Li G."/>
            <person name="Viehrig K."/>
            <person name="Ye F."/>
            <person name="Su P."/>
            <person name="Kiefer A.F."/>
            <person name="Nichols A."/>
            <person name="Cepeda A.J."/>
            <person name="Yan W."/>
            <person name="Fan B."/>
            <person name="Jiang Y."/>
            <person name="Adhikari A."/>
            <person name="Zheng C.-J."/>
            <person name="Schuster L."/>
            <person name="Cowan T.M."/>
            <person name="Smanski M.J."/>
            <person name="Chevrette M.G."/>
            <person name="de Carvalho L.P.S."/>
            <person name="Shen B."/>
        </authorList>
    </citation>
    <scope>NUCLEOTIDE SEQUENCE</scope>
    <source>
        <strain evidence="9">NPDC080035</strain>
    </source>
</reference>
<dbReference type="InterPro" id="IPR000620">
    <property type="entry name" value="EamA_dom"/>
</dbReference>
<keyword evidence="4 7" id="KW-1133">Transmembrane helix</keyword>
<accession>A0AAU7G9K4</accession>
<keyword evidence="5 7" id="KW-0472">Membrane</keyword>
<gene>
    <name evidence="9" type="ORF">AAME72_13990</name>
</gene>
<evidence type="ECO:0000256" key="5">
    <source>
        <dbReference type="ARBA" id="ARBA00023136"/>
    </source>
</evidence>
<feature type="transmembrane region" description="Helical" evidence="7">
    <location>
        <begin position="274"/>
        <end position="292"/>
    </location>
</feature>
<comment type="subcellular location">
    <subcellularLocation>
        <location evidence="1">Membrane</location>
        <topology evidence="1">Multi-pass membrane protein</topology>
    </subcellularLocation>
</comment>
<dbReference type="GO" id="GO:0016020">
    <property type="term" value="C:membrane"/>
    <property type="evidence" value="ECO:0007669"/>
    <property type="project" value="UniProtKB-SubCell"/>
</dbReference>
<evidence type="ECO:0000313" key="9">
    <source>
        <dbReference type="EMBL" id="XBM47189.1"/>
    </source>
</evidence>
<dbReference type="PANTHER" id="PTHR32322:SF2">
    <property type="entry name" value="EAMA DOMAIN-CONTAINING PROTEIN"/>
    <property type="match status" value="1"/>
</dbReference>
<feature type="transmembrane region" description="Helical" evidence="7">
    <location>
        <begin position="157"/>
        <end position="175"/>
    </location>
</feature>
<organism evidence="9">
    <name type="scientific">Leifsonia sp. NPDC080035</name>
    <dbReference type="NCBI Taxonomy" id="3143936"/>
    <lineage>
        <taxon>Bacteria</taxon>
        <taxon>Bacillati</taxon>
        <taxon>Actinomycetota</taxon>
        <taxon>Actinomycetes</taxon>
        <taxon>Micrococcales</taxon>
        <taxon>Microbacteriaceae</taxon>
        <taxon>Leifsonia</taxon>
    </lineage>
</organism>
<feature type="transmembrane region" description="Helical" evidence="7">
    <location>
        <begin position="41"/>
        <end position="61"/>
    </location>
</feature>
<dbReference type="Pfam" id="PF00892">
    <property type="entry name" value="EamA"/>
    <property type="match status" value="2"/>
</dbReference>
<feature type="region of interest" description="Disordered" evidence="6">
    <location>
        <begin position="298"/>
        <end position="324"/>
    </location>
</feature>
<evidence type="ECO:0000259" key="8">
    <source>
        <dbReference type="Pfam" id="PF00892"/>
    </source>
</evidence>
<dbReference type="EMBL" id="CP157390">
    <property type="protein sequence ID" value="XBM47189.1"/>
    <property type="molecule type" value="Genomic_DNA"/>
</dbReference>
<dbReference type="RefSeq" id="WP_348787164.1">
    <property type="nucleotide sequence ID" value="NZ_CP157390.1"/>
</dbReference>
<feature type="transmembrane region" description="Helical" evidence="7">
    <location>
        <begin position="102"/>
        <end position="123"/>
    </location>
</feature>
<proteinExistence type="inferred from homology"/>
<protein>
    <submittedName>
        <fullName evidence="9">DMT family transporter</fullName>
    </submittedName>
</protein>
<sequence length="324" mass="34380">MNRYEIPLSTVWTRILPFVFLPVYGSGYIAGGLGLHTMRPFAMTFWRFALAGIVVLVIVLVRRARWPRGWRQWWPILVVGLLIQVVQFGGNYTAMGLGMPAGLTSLIAGSSSLMIAIGAVPILHERLTGWRLAGVIIGFVGVAVALADHLGIPSGPVGVFAAFSAALGYAGGSLLQRRRLRDVDSWVSVGIQFLVAAPITFVLAQFTGGVGIPLTAESLAPLAWLVLANSVLGMWLLGQMLRHHPAATLSAWSNLIPPFTVVLAVPFLGQPLSLTLVVGVVVTLAGTALVVLPAPRRRSRDAAPPAHGSREELVAASAASRPEA</sequence>
<evidence type="ECO:0000256" key="6">
    <source>
        <dbReference type="SAM" id="MobiDB-lite"/>
    </source>
</evidence>
<feature type="transmembrane region" description="Helical" evidence="7">
    <location>
        <begin position="218"/>
        <end position="237"/>
    </location>
</feature>
<feature type="transmembrane region" description="Helical" evidence="7">
    <location>
        <begin position="73"/>
        <end position="90"/>
    </location>
</feature>
<dbReference type="SUPFAM" id="SSF103481">
    <property type="entry name" value="Multidrug resistance efflux transporter EmrE"/>
    <property type="match status" value="2"/>
</dbReference>
<dbReference type="InterPro" id="IPR037185">
    <property type="entry name" value="EmrE-like"/>
</dbReference>
<dbReference type="PANTHER" id="PTHR32322">
    <property type="entry name" value="INNER MEMBRANE TRANSPORTER"/>
    <property type="match status" value="1"/>
</dbReference>
<feature type="transmembrane region" description="Helical" evidence="7">
    <location>
        <begin position="130"/>
        <end position="151"/>
    </location>
</feature>
<feature type="transmembrane region" description="Helical" evidence="7">
    <location>
        <begin position="12"/>
        <end position="35"/>
    </location>
</feature>
<dbReference type="InterPro" id="IPR050638">
    <property type="entry name" value="AA-Vitamin_Transporters"/>
</dbReference>
<comment type="similarity">
    <text evidence="2">Belongs to the EamA transporter family.</text>
</comment>
<feature type="domain" description="EamA" evidence="8">
    <location>
        <begin position="158"/>
        <end position="291"/>
    </location>
</feature>
<name>A0AAU7G9K4_9MICO</name>
<evidence type="ECO:0000256" key="4">
    <source>
        <dbReference type="ARBA" id="ARBA00022989"/>
    </source>
</evidence>